<keyword evidence="2" id="KW-1185">Reference proteome</keyword>
<dbReference type="RefSeq" id="WP_093409942.1">
    <property type="nucleotide sequence ID" value="NZ_FOVL01000015.1"/>
</dbReference>
<reference evidence="1 2" key="1">
    <citation type="submission" date="2016-10" db="EMBL/GenBank/DDBJ databases">
        <authorList>
            <person name="de Groot N.N."/>
        </authorList>
    </citation>
    <scope>NUCLEOTIDE SEQUENCE [LARGE SCALE GENOMIC DNA]</scope>
    <source>
        <strain evidence="1 2">DSM 17794</strain>
    </source>
</reference>
<dbReference type="EMBL" id="FOVL01000015">
    <property type="protein sequence ID" value="SFN73942.1"/>
    <property type="molecule type" value="Genomic_DNA"/>
</dbReference>
<dbReference type="AlphaFoldDB" id="A0A1I5BGY8"/>
<gene>
    <name evidence="1" type="ORF">SAMN05660413_02375</name>
</gene>
<protein>
    <submittedName>
        <fullName evidence="1">Uncharacterized protein</fullName>
    </submittedName>
</protein>
<sequence>MKRIIFLAFSLALMWSCSLEDEPVIESAIDEIDLVTELDGCIIYSFEFGDAGHIEVRNFYDYLSIKISSTQDYSLKQLNLHFAETVGDFPLVNKKGLLPGRMDHKYRFDSNTYETTIEFPLDELPTTFLIAAYAKFDSPIGKYEAWAGDIPGEPGEWSYFEYATSDFLYYAGTDQVREITLSEATAIGSWDEVRRLFANMMDDGVDRTSGTYNPSIWDVIDDFNDPTRESQLGDYTTTYTLGIGECSDSVELTLRIVPD</sequence>
<accession>A0A1I5BGY8</accession>
<evidence type="ECO:0000313" key="2">
    <source>
        <dbReference type="Proteomes" id="UP000199153"/>
    </source>
</evidence>
<proteinExistence type="predicted"/>
<name>A0A1I5BGY8_9FLAO</name>
<dbReference type="OrthoDB" id="1421626at2"/>
<organism evidence="1 2">
    <name type="scientific">Salegentibacter flavus</name>
    <dbReference type="NCBI Taxonomy" id="287099"/>
    <lineage>
        <taxon>Bacteria</taxon>
        <taxon>Pseudomonadati</taxon>
        <taxon>Bacteroidota</taxon>
        <taxon>Flavobacteriia</taxon>
        <taxon>Flavobacteriales</taxon>
        <taxon>Flavobacteriaceae</taxon>
        <taxon>Salegentibacter</taxon>
    </lineage>
</organism>
<dbReference type="Proteomes" id="UP000199153">
    <property type="component" value="Unassembled WGS sequence"/>
</dbReference>
<evidence type="ECO:0000313" key="1">
    <source>
        <dbReference type="EMBL" id="SFN73942.1"/>
    </source>
</evidence>
<dbReference type="STRING" id="287099.SAMN05660413_02375"/>